<dbReference type="Proteomes" id="UP000013167">
    <property type="component" value="Unassembled WGS sequence"/>
</dbReference>
<proteinExistence type="predicted"/>
<protein>
    <submittedName>
        <fullName evidence="1">Uncharacterized protein</fullName>
    </submittedName>
</protein>
<dbReference type="AlphaFoldDB" id="N0E546"/>
<evidence type="ECO:0000313" key="2">
    <source>
        <dbReference type="Proteomes" id="UP000013167"/>
    </source>
</evidence>
<dbReference type="EMBL" id="CAIZ01000153">
    <property type="protein sequence ID" value="CCH71110.1"/>
    <property type="molecule type" value="Genomic_DNA"/>
</dbReference>
<comment type="caution">
    <text evidence="1">The sequence shown here is derived from an EMBL/GenBank/DDBJ whole genome shotgun (WGS) entry which is preliminary data.</text>
</comment>
<evidence type="ECO:0000313" key="1">
    <source>
        <dbReference type="EMBL" id="CCH71110.1"/>
    </source>
</evidence>
<reference evidence="1 2" key="1">
    <citation type="journal article" date="2013" name="ISME J.">
        <title>A metabolic model for members of the genus Tetrasphaera involved in enhanced biological phosphorus removal.</title>
        <authorList>
            <person name="Kristiansen R."/>
            <person name="Nguyen H.T.T."/>
            <person name="Saunders A.M."/>
            <person name="Nielsen J.L."/>
            <person name="Wimmer R."/>
            <person name="Le V.Q."/>
            <person name="McIlroy S.J."/>
            <person name="Petrovski S."/>
            <person name="Seviour R.J."/>
            <person name="Calteau A."/>
            <person name="Nielsen K.L."/>
            <person name="Nielsen P.H."/>
        </authorList>
    </citation>
    <scope>NUCLEOTIDE SEQUENCE [LARGE SCALE GENOMIC DNA]</scope>
    <source>
        <strain evidence="1 2">Lp2</strain>
    </source>
</reference>
<dbReference type="STRING" id="1193181.BN10_800014"/>
<name>N0E546_9MICO</name>
<dbReference type="RefSeq" id="WP_010850942.1">
    <property type="nucleotide sequence ID" value="NZ_HF570956.1"/>
</dbReference>
<dbReference type="eggNOG" id="ENOG5033F74">
    <property type="taxonomic scope" value="Bacteria"/>
</dbReference>
<gene>
    <name evidence="1" type="ORF">BN10_800014</name>
</gene>
<dbReference type="OrthoDB" id="3731485at2"/>
<organism evidence="1 2">
    <name type="scientific">Phycicoccus elongatus Lp2</name>
    <dbReference type="NCBI Taxonomy" id="1193181"/>
    <lineage>
        <taxon>Bacteria</taxon>
        <taxon>Bacillati</taxon>
        <taxon>Actinomycetota</taxon>
        <taxon>Actinomycetes</taxon>
        <taxon>Micrococcales</taxon>
        <taxon>Intrasporangiaceae</taxon>
        <taxon>Phycicoccus</taxon>
    </lineage>
</organism>
<keyword evidence="2" id="KW-1185">Reference proteome</keyword>
<dbReference type="HOGENOM" id="CLU_174878_0_0_11"/>
<accession>N0E546</accession>
<sequence>MSDHLIVVPERATAEAIAADLVDEGFTEARVLRQPLAGDDDAEAAEWGVLVVEELVVDESGPVESGLRDRFAALAQEHDGWYDPNP</sequence>